<dbReference type="Proteomes" id="UP001595823">
    <property type="component" value="Unassembled WGS sequence"/>
</dbReference>
<dbReference type="EMBL" id="JBHSDK010000021">
    <property type="protein sequence ID" value="MFC4336503.1"/>
    <property type="molecule type" value="Genomic_DNA"/>
</dbReference>
<dbReference type="PANTHER" id="PTHR30154:SF53">
    <property type="entry name" value="HTH-TYPE TRANSCRIPTIONAL REGULATOR LRPC"/>
    <property type="match status" value="1"/>
</dbReference>
<dbReference type="Gene3D" id="3.30.70.920">
    <property type="match status" value="1"/>
</dbReference>
<evidence type="ECO:0000256" key="3">
    <source>
        <dbReference type="ARBA" id="ARBA00023163"/>
    </source>
</evidence>
<protein>
    <submittedName>
        <fullName evidence="5">Lrp/AsnC family transcriptional regulator</fullName>
    </submittedName>
</protein>
<dbReference type="SUPFAM" id="SSF46785">
    <property type="entry name" value="Winged helix' DNA-binding domain"/>
    <property type="match status" value="1"/>
</dbReference>
<evidence type="ECO:0000256" key="2">
    <source>
        <dbReference type="ARBA" id="ARBA00023125"/>
    </source>
</evidence>
<reference evidence="6" key="1">
    <citation type="journal article" date="2019" name="Int. J. Syst. Evol. Microbiol.">
        <title>The Global Catalogue of Microorganisms (GCM) 10K type strain sequencing project: providing services to taxonomists for standard genome sequencing and annotation.</title>
        <authorList>
            <consortium name="The Broad Institute Genomics Platform"/>
            <consortium name="The Broad Institute Genome Sequencing Center for Infectious Disease"/>
            <person name="Wu L."/>
            <person name="Ma J."/>
        </authorList>
    </citation>
    <scope>NUCLEOTIDE SEQUENCE [LARGE SCALE GENOMIC DNA]</scope>
    <source>
        <strain evidence="6">IBRC-M 10908</strain>
    </source>
</reference>
<dbReference type="InterPro" id="IPR019887">
    <property type="entry name" value="Tscrpt_reg_AsnC/Lrp_C"/>
</dbReference>
<evidence type="ECO:0000313" key="5">
    <source>
        <dbReference type="EMBL" id="MFC4336503.1"/>
    </source>
</evidence>
<gene>
    <name evidence="5" type="ORF">ACFPET_14970</name>
</gene>
<name>A0ABV8U1E6_9ACTN</name>
<sequence length="148" mass="15932">MDTALDDIDLALIAALQKDGRARFAELGRAVALSPSAVAARVKRLEQEGVIAGYTVTVDAEKLGRPITAVIRLRFNGTNYRPFHEFLAETPAIVEAHHVTGDDCFIMKAHASSMAELEKITGRVCAMGPVTTSVVYSSPLEGRPLPLD</sequence>
<dbReference type="InterPro" id="IPR036388">
    <property type="entry name" value="WH-like_DNA-bd_sf"/>
</dbReference>
<dbReference type="SMART" id="SM00344">
    <property type="entry name" value="HTH_ASNC"/>
    <property type="match status" value="1"/>
</dbReference>
<dbReference type="Pfam" id="PF01037">
    <property type="entry name" value="AsnC_trans_reg"/>
    <property type="match status" value="1"/>
</dbReference>
<keyword evidence="6" id="KW-1185">Reference proteome</keyword>
<dbReference type="Pfam" id="PF13404">
    <property type="entry name" value="HTH_AsnC-type"/>
    <property type="match status" value="1"/>
</dbReference>
<dbReference type="PANTHER" id="PTHR30154">
    <property type="entry name" value="LEUCINE-RESPONSIVE REGULATORY PROTEIN"/>
    <property type="match status" value="1"/>
</dbReference>
<evidence type="ECO:0000313" key="6">
    <source>
        <dbReference type="Proteomes" id="UP001595823"/>
    </source>
</evidence>
<proteinExistence type="predicted"/>
<keyword evidence="1" id="KW-0805">Transcription regulation</keyword>
<dbReference type="PROSITE" id="PS50956">
    <property type="entry name" value="HTH_ASNC_2"/>
    <property type="match status" value="1"/>
</dbReference>
<dbReference type="InterPro" id="IPR019888">
    <property type="entry name" value="Tscrpt_reg_AsnC-like"/>
</dbReference>
<dbReference type="InterPro" id="IPR000485">
    <property type="entry name" value="AsnC-type_HTH_dom"/>
</dbReference>
<evidence type="ECO:0000256" key="1">
    <source>
        <dbReference type="ARBA" id="ARBA00023015"/>
    </source>
</evidence>
<feature type="domain" description="HTH asnC-type" evidence="4">
    <location>
        <begin position="5"/>
        <end position="66"/>
    </location>
</feature>
<comment type="caution">
    <text evidence="5">The sequence shown here is derived from an EMBL/GenBank/DDBJ whole genome shotgun (WGS) entry which is preliminary data.</text>
</comment>
<dbReference type="InterPro" id="IPR036390">
    <property type="entry name" value="WH_DNA-bd_sf"/>
</dbReference>
<dbReference type="SUPFAM" id="SSF54909">
    <property type="entry name" value="Dimeric alpha+beta barrel"/>
    <property type="match status" value="1"/>
</dbReference>
<keyword evidence="3" id="KW-0804">Transcription</keyword>
<organism evidence="5 6">
    <name type="scientific">Salininema proteolyticum</name>
    <dbReference type="NCBI Taxonomy" id="1607685"/>
    <lineage>
        <taxon>Bacteria</taxon>
        <taxon>Bacillati</taxon>
        <taxon>Actinomycetota</taxon>
        <taxon>Actinomycetes</taxon>
        <taxon>Glycomycetales</taxon>
        <taxon>Glycomycetaceae</taxon>
        <taxon>Salininema</taxon>
    </lineage>
</organism>
<dbReference type="Gene3D" id="1.10.10.10">
    <property type="entry name" value="Winged helix-like DNA-binding domain superfamily/Winged helix DNA-binding domain"/>
    <property type="match status" value="1"/>
</dbReference>
<dbReference type="InterPro" id="IPR011991">
    <property type="entry name" value="ArsR-like_HTH"/>
</dbReference>
<keyword evidence="2" id="KW-0238">DNA-binding</keyword>
<evidence type="ECO:0000259" key="4">
    <source>
        <dbReference type="PROSITE" id="PS50956"/>
    </source>
</evidence>
<accession>A0ABV8U1E6</accession>
<dbReference type="PRINTS" id="PR00033">
    <property type="entry name" value="HTHASNC"/>
</dbReference>
<dbReference type="CDD" id="cd00090">
    <property type="entry name" value="HTH_ARSR"/>
    <property type="match status" value="1"/>
</dbReference>
<dbReference type="InterPro" id="IPR011008">
    <property type="entry name" value="Dimeric_a/b-barrel"/>
</dbReference>
<dbReference type="RefSeq" id="WP_380622510.1">
    <property type="nucleotide sequence ID" value="NZ_JBHSDK010000021.1"/>
</dbReference>